<evidence type="ECO:0000256" key="2">
    <source>
        <dbReference type="PROSITE-ProRule" id="PRU00703"/>
    </source>
</evidence>
<dbReference type="SUPFAM" id="SSF54631">
    <property type="entry name" value="CBS-domain pair"/>
    <property type="match status" value="1"/>
</dbReference>
<dbReference type="KEGG" id="alus:STSP2_01133"/>
<proteinExistence type="predicted"/>
<keyword evidence="5" id="KW-1185">Reference proteome</keyword>
<protein>
    <submittedName>
        <fullName evidence="4">Hypoxic response protein 1</fullName>
    </submittedName>
</protein>
<dbReference type="CDD" id="cd04622">
    <property type="entry name" value="CBS_pair_HRP1_like"/>
    <property type="match status" value="1"/>
</dbReference>
<dbReference type="OrthoDB" id="9802114at2"/>
<dbReference type="STRING" id="1936003.STSP2_01133"/>
<dbReference type="Gene3D" id="3.10.580.10">
    <property type="entry name" value="CBS-domain"/>
    <property type="match status" value="1"/>
</dbReference>
<gene>
    <name evidence="4" type="primary">hrp1_1</name>
    <name evidence="4" type="ORF">STSP2_01133</name>
</gene>
<evidence type="ECO:0000313" key="5">
    <source>
        <dbReference type="Proteomes" id="UP000189674"/>
    </source>
</evidence>
<dbReference type="InterPro" id="IPR046342">
    <property type="entry name" value="CBS_dom_sf"/>
</dbReference>
<dbReference type="AlphaFoldDB" id="A0A1U9NJ75"/>
<evidence type="ECO:0000313" key="4">
    <source>
        <dbReference type="EMBL" id="AQT67979.1"/>
    </source>
</evidence>
<feature type="domain" description="CBS" evidence="3">
    <location>
        <begin position="7"/>
        <end position="63"/>
    </location>
</feature>
<dbReference type="PROSITE" id="PS51371">
    <property type="entry name" value="CBS"/>
    <property type="match status" value="2"/>
</dbReference>
<organism evidence="4 5">
    <name type="scientific">Anaerohalosphaera lusitana</name>
    <dbReference type="NCBI Taxonomy" id="1936003"/>
    <lineage>
        <taxon>Bacteria</taxon>
        <taxon>Pseudomonadati</taxon>
        <taxon>Planctomycetota</taxon>
        <taxon>Phycisphaerae</taxon>
        <taxon>Sedimentisphaerales</taxon>
        <taxon>Anaerohalosphaeraceae</taxon>
        <taxon>Anaerohalosphaera</taxon>
    </lineage>
</organism>
<dbReference type="PANTHER" id="PTHR43080">
    <property type="entry name" value="CBS DOMAIN-CONTAINING PROTEIN CBSX3, MITOCHONDRIAL"/>
    <property type="match status" value="1"/>
</dbReference>
<evidence type="ECO:0000256" key="1">
    <source>
        <dbReference type="ARBA" id="ARBA00023122"/>
    </source>
</evidence>
<dbReference type="InterPro" id="IPR051257">
    <property type="entry name" value="Diverse_CBS-Domain"/>
</dbReference>
<dbReference type="Pfam" id="PF00571">
    <property type="entry name" value="CBS"/>
    <property type="match status" value="2"/>
</dbReference>
<reference evidence="5" key="1">
    <citation type="submission" date="2017-02" db="EMBL/GenBank/DDBJ databases">
        <title>Comparative genomics and description of representatives of a novel lineage of planctomycetes thriving in anoxic sediments.</title>
        <authorList>
            <person name="Spring S."/>
            <person name="Bunk B."/>
            <person name="Sproer C."/>
        </authorList>
    </citation>
    <scope>NUCLEOTIDE SEQUENCE [LARGE SCALE GENOMIC DNA]</scope>
    <source>
        <strain evidence="5">ST-NAGAB-D1</strain>
    </source>
</reference>
<feature type="domain" description="CBS" evidence="3">
    <location>
        <begin position="72"/>
        <end position="131"/>
    </location>
</feature>
<evidence type="ECO:0000259" key="3">
    <source>
        <dbReference type="PROSITE" id="PS51371"/>
    </source>
</evidence>
<accession>A0A1U9NJ75</accession>
<name>A0A1U9NJ75_9BACT</name>
<sequence>MYVREIMTMGVETIGSDATVAEAAKKMKSLGIGSIPVVQDNKIIGIISGQDVIFRCVAEDRDPRESPVNEFMTSELTCISQDERIEEAAKLMEDKHIHRLLVLDSSNNPVGVLSLSDVAVKSKDEHLAWEVLERISEPASPYRRSEE</sequence>
<dbReference type="EMBL" id="CP019791">
    <property type="protein sequence ID" value="AQT67979.1"/>
    <property type="molecule type" value="Genomic_DNA"/>
</dbReference>
<keyword evidence="1 2" id="KW-0129">CBS domain</keyword>
<dbReference type="Proteomes" id="UP000189674">
    <property type="component" value="Chromosome"/>
</dbReference>
<dbReference type="RefSeq" id="WP_146660604.1">
    <property type="nucleotide sequence ID" value="NZ_CP019791.1"/>
</dbReference>
<dbReference type="SMART" id="SM00116">
    <property type="entry name" value="CBS"/>
    <property type="match status" value="2"/>
</dbReference>
<dbReference type="InterPro" id="IPR000644">
    <property type="entry name" value="CBS_dom"/>
</dbReference>
<dbReference type="PANTHER" id="PTHR43080:SF2">
    <property type="entry name" value="CBS DOMAIN-CONTAINING PROTEIN"/>
    <property type="match status" value="1"/>
</dbReference>